<proteinExistence type="predicted"/>
<dbReference type="SUPFAM" id="SSF54695">
    <property type="entry name" value="POZ domain"/>
    <property type="match status" value="1"/>
</dbReference>
<dbReference type="InterPro" id="IPR011333">
    <property type="entry name" value="SKP1/BTB/POZ_sf"/>
</dbReference>
<gene>
    <name evidence="4" type="primary">LOC108568363</name>
</gene>
<keyword evidence="3" id="KW-1185">Reference proteome</keyword>
<evidence type="ECO:0000313" key="4">
    <source>
        <dbReference type="RefSeq" id="XP_017784897.1"/>
    </source>
</evidence>
<dbReference type="GeneID" id="108568363"/>
<organism evidence="3 4">
    <name type="scientific">Nicrophorus vespilloides</name>
    <name type="common">Boreal carrion beetle</name>
    <dbReference type="NCBI Taxonomy" id="110193"/>
    <lineage>
        <taxon>Eukaryota</taxon>
        <taxon>Metazoa</taxon>
        <taxon>Ecdysozoa</taxon>
        <taxon>Arthropoda</taxon>
        <taxon>Hexapoda</taxon>
        <taxon>Insecta</taxon>
        <taxon>Pterygota</taxon>
        <taxon>Neoptera</taxon>
        <taxon>Endopterygota</taxon>
        <taxon>Coleoptera</taxon>
        <taxon>Polyphaga</taxon>
        <taxon>Staphyliniformia</taxon>
        <taxon>Silphidae</taxon>
        <taxon>Nicrophorinae</taxon>
        <taxon>Nicrophorus</taxon>
    </lineage>
</organism>
<dbReference type="PROSITE" id="PS50097">
    <property type="entry name" value="BTB"/>
    <property type="match status" value="1"/>
</dbReference>
<dbReference type="PANTHER" id="PTHR23231:SF17">
    <property type="entry name" value="BTB DOMAIN-CONTAINING PROTEIN"/>
    <property type="match status" value="1"/>
</dbReference>
<dbReference type="PANTHER" id="PTHR23231">
    <property type="entry name" value="GERM CELL-LESS PROTEIN"/>
    <property type="match status" value="1"/>
</dbReference>
<protein>
    <submittedName>
        <fullName evidence="4">Protein germ cell-less isoform X1</fullName>
    </submittedName>
</protein>
<dbReference type="Pfam" id="PF00651">
    <property type="entry name" value="BTB"/>
    <property type="match status" value="1"/>
</dbReference>
<evidence type="ECO:0000256" key="1">
    <source>
        <dbReference type="ARBA" id="ARBA00022473"/>
    </source>
</evidence>
<dbReference type="InterPro" id="IPR043380">
    <property type="entry name" value="Gcl-like"/>
</dbReference>
<dbReference type="InterPro" id="IPR000210">
    <property type="entry name" value="BTB/POZ_dom"/>
</dbReference>
<dbReference type="Gene3D" id="3.30.710.10">
    <property type="entry name" value="Potassium Channel Kv1.1, Chain A"/>
    <property type="match status" value="1"/>
</dbReference>
<evidence type="ECO:0000259" key="2">
    <source>
        <dbReference type="PROSITE" id="PS50097"/>
    </source>
</evidence>
<sequence>MGATISSYSYPQRVYNYVMNRKRKLDESDTQDEMDKIIDIAMHTPKRKKLCSTVAYIYQALFVEGRDSDVTVVALGEEFPLHKVYLSQSPYFASMFGGNWKETGQTRIHIDVVDPFITKEALHTVLGALYSDEVKLEPLNIVSVLATATMLQLGGLIDRCCEVMLETINPHTALHYYEAACQYGDLKLKENCFQWFLVNLITYYSSNVEELKTIPISLMENLTNHSGLCVVKTEITLYILLKQWMYMQLHENPFPFDATNVVEYFSSRKGEMPLLLTELGSKYERVFRALRMQHLISHHVDVGIMLRDNIIPRSWIESVIMHGWKYTLMVNENEVRGPEECTDEEFLEIALRCGRFLPIKEKNMWRWTGFHYGLDLIMIADDRTVSIKRNHRPEYELLLSLQTIRYIIIRVTVHSLNQQKQITYTQTSGIHRLPLNKSEEIVLMTFPPDINFPLVLSANILFTTPFSDDWTTDSSIQSI</sequence>
<evidence type="ECO:0000313" key="3">
    <source>
        <dbReference type="Proteomes" id="UP000695000"/>
    </source>
</evidence>
<accession>A0ABM1NDJ7</accession>
<name>A0ABM1NDJ7_NICVS</name>
<dbReference type="CDD" id="cd18305">
    <property type="entry name" value="BTB_POZ_GCL"/>
    <property type="match status" value="1"/>
</dbReference>
<feature type="domain" description="BTB" evidence="2">
    <location>
        <begin position="68"/>
        <end position="138"/>
    </location>
</feature>
<dbReference type="Proteomes" id="UP000695000">
    <property type="component" value="Unplaced"/>
</dbReference>
<keyword evidence="1" id="KW-0217">Developmental protein</keyword>
<dbReference type="RefSeq" id="XP_017784897.1">
    <property type="nucleotide sequence ID" value="XM_017929408.1"/>
</dbReference>
<reference evidence="4" key="1">
    <citation type="submission" date="2025-08" db="UniProtKB">
        <authorList>
            <consortium name="RefSeq"/>
        </authorList>
    </citation>
    <scope>IDENTIFICATION</scope>
    <source>
        <tissue evidence="4">Whole Larva</tissue>
    </source>
</reference>
<dbReference type="SMART" id="SM00225">
    <property type="entry name" value="BTB"/>
    <property type="match status" value="1"/>
</dbReference>